<protein>
    <submittedName>
        <fullName evidence="5">Aryl-alcohol dehydrogenase-like predicted oxidoreductase</fullName>
    </submittedName>
</protein>
<dbReference type="InterPro" id="IPR008254">
    <property type="entry name" value="Flavodoxin/NO_synth"/>
</dbReference>
<dbReference type="PANTHER" id="PTHR43625:SF27">
    <property type="entry name" value="ALDO-KETO REDUCTASE"/>
    <property type="match status" value="1"/>
</dbReference>
<dbReference type="CDD" id="cd19078">
    <property type="entry name" value="AKR_AKR13C1_2"/>
    <property type="match status" value="1"/>
</dbReference>
<name>A0A8E2WKA7_RHILI</name>
<organism evidence="5 6">
    <name type="scientific">Rhizobium loti</name>
    <name type="common">Mesorhizobium loti</name>
    <dbReference type="NCBI Taxonomy" id="381"/>
    <lineage>
        <taxon>Bacteria</taxon>
        <taxon>Pseudomonadati</taxon>
        <taxon>Pseudomonadota</taxon>
        <taxon>Alphaproteobacteria</taxon>
        <taxon>Hyphomicrobiales</taxon>
        <taxon>Phyllobacteriaceae</taxon>
        <taxon>Mesorhizobium</taxon>
    </lineage>
</organism>
<dbReference type="InterPro" id="IPR023210">
    <property type="entry name" value="NADP_OxRdtase_dom"/>
</dbReference>
<dbReference type="EMBL" id="QGGH01000001">
    <property type="protein sequence ID" value="PWJ94630.1"/>
    <property type="molecule type" value="Genomic_DNA"/>
</dbReference>
<evidence type="ECO:0000313" key="6">
    <source>
        <dbReference type="Proteomes" id="UP000245631"/>
    </source>
</evidence>
<dbReference type="Proteomes" id="UP000245631">
    <property type="component" value="Unassembled WGS sequence"/>
</dbReference>
<evidence type="ECO:0000256" key="2">
    <source>
        <dbReference type="ARBA" id="ARBA00022643"/>
    </source>
</evidence>
<dbReference type="GO" id="GO:0005737">
    <property type="term" value="C:cytoplasm"/>
    <property type="evidence" value="ECO:0007669"/>
    <property type="project" value="TreeGrafter"/>
</dbReference>
<reference evidence="5 6" key="1">
    <citation type="submission" date="2018-05" db="EMBL/GenBank/DDBJ databases">
        <title>Genomic Encyclopedia of Type Strains, Phase IV (KMG-IV): sequencing the most valuable type-strain genomes for metagenomic binning, comparative biology and taxonomic classification.</title>
        <authorList>
            <person name="Goeker M."/>
        </authorList>
    </citation>
    <scope>NUCLEOTIDE SEQUENCE [LARGE SCALE GENOMIC DNA]</scope>
    <source>
        <strain evidence="5 6">DSM 2626</strain>
    </source>
</reference>
<proteinExistence type="predicted"/>
<dbReference type="InterPro" id="IPR036812">
    <property type="entry name" value="NAD(P)_OxRdtase_dom_sf"/>
</dbReference>
<evidence type="ECO:0000256" key="3">
    <source>
        <dbReference type="ARBA" id="ARBA00023002"/>
    </source>
</evidence>
<dbReference type="PANTHER" id="PTHR43625">
    <property type="entry name" value="AFLATOXIN B1 ALDEHYDE REDUCTASE"/>
    <property type="match status" value="1"/>
</dbReference>
<evidence type="ECO:0000256" key="1">
    <source>
        <dbReference type="ARBA" id="ARBA00022630"/>
    </source>
</evidence>
<evidence type="ECO:0000259" key="4">
    <source>
        <dbReference type="PROSITE" id="PS50902"/>
    </source>
</evidence>
<dbReference type="SUPFAM" id="SSF51430">
    <property type="entry name" value="NAD(P)-linked oxidoreductase"/>
    <property type="match status" value="1"/>
</dbReference>
<sequence length="539" mass="58081">MQKRTLGTSGLEVSAIGLGCMGMSQSYGQPMETPDAVRLIRSAFERGVTFFDTAEVYGPFKNEEVVGEALQPIRDQVVIATKFGIDIAGTAGHDGMDSRPEHIRDVVEASLKRLRTDHIDLLYQHRVDPVVPIEEVAGTVKDLISQGKVKHFGLSEAGMRTIRRAHAVQPVTALQSEYSLWWREPEEAILSVLEELGIGFVPFSPLGKGFLTGAINASTTFDSSDFRNTVPRFAEGARRANQALVDAIVAIAAGKKVTPAQVALAWLLARKPWIVPIPGTTKLNRLEENIGSAAVALTADDLADIENVVSAIAVQGERYSPQQAARSIAEPGAKESEMSQSGLFSRRGALMTALALPLGAGLGAGSSLPAAASNARQAGSAKVLVAYYTRTGNTRVIARQISRALGADIFEIRTVDPYPEDYEEQVAVAEQQRVSGFEPPLATTVPDIRSYETVFLGFPIWGMTAPAVIRSFLAKHDLSGKTLVPFITHGGYGIGQSLKVLADHAPAARLIEGFSKQCDQERETLEQVTRWLGRVEVPG</sequence>
<dbReference type="Pfam" id="PF00248">
    <property type="entry name" value="Aldo_ket_red"/>
    <property type="match status" value="1"/>
</dbReference>
<gene>
    <name evidence="5" type="ORF">C8D77_1011316</name>
</gene>
<dbReference type="SUPFAM" id="SSF52218">
    <property type="entry name" value="Flavoproteins"/>
    <property type="match status" value="1"/>
</dbReference>
<dbReference type="Pfam" id="PF12682">
    <property type="entry name" value="Flavodoxin_4"/>
    <property type="match status" value="1"/>
</dbReference>
<dbReference type="PROSITE" id="PS50902">
    <property type="entry name" value="FLAVODOXIN_LIKE"/>
    <property type="match status" value="1"/>
</dbReference>
<accession>A0A8E2WKA7</accession>
<dbReference type="GO" id="GO:0016491">
    <property type="term" value="F:oxidoreductase activity"/>
    <property type="evidence" value="ECO:0007669"/>
    <property type="project" value="UniProtKB-KW"/>
</dbReference>
<dbReference type="AlphaFoldDB" id="A0A8E2WKA7"/>
<evidence type="ECO:0000313" key="5">
    <source>
        <dbReference type="EMBL" id="PWJ94630.1"/>
    </source>
</evidence>
<dbReference type="InterPro" id="IPR029039">
    <property type="entry name" value="Flavoprotein-like_sf"/>
</dbReference>
<dbReference type="Gene3D" id="3.20.20.100">
    <property type="entry name" value="NADP-dependent oxidoreductase domain"/>
    <property type="match status" value="1"/>
</dbReference>
<keyword evidence="3" id="KW-0560">Oxidoreductase</keyword>
<dbReference type="InterPro" id="IPR050791">
    <property type="entry name" value="Aldo-Keto_reductase"/>
</dbReference>
<comment type="caution">
    <text evidence="5">The sequence shown here is derived from an EMBL/GenBank/DDBJ whole genome shotgun (WGS) entry which is preliminary data.</text>
</comment>
<keyword evidence="2" id="KW-0288">FMN</keyword>
<dbReference type="Gene3D" id="3.40.50.360">
    <property type="match status" value="1"/>
</dbReference>
<dbReference type="GO" id="GO:0010181">
    <property type="term" value="F:FMN binding"/>
    <property type="evidence" value="ECO:0007669"/>
    <property type="project" value="InterPro"/>
</dbReference>
<keyword evidence="1" id="KW-0285">Flavoprotein</keyword>
<feature type="domain" description="Flavodoxin-like" evidence="4">
    <location>
        <begin position="383"/>
        <end position="536"/>
    </location>
</feature>